<dbReference type="EMBL" id="JBITGY010000006">
    <property type="protein sequence ID" value="MFI6500435.1"/>
    <property type="molecule type" value="Genomic_DNA"/>
</dbReference>
<keyword evidence="2" id="KW-0808">Transferase</keyword>
<dbReference type="SUPFAM" id="SSF55729">
    <property type="entry name" value="Acyl-CoA N-acyltransferases (Nat)"/>
    <property type="match status" value="1"/>
</dbReference>
<feature type="domain" description="N-acetyltransferase" evidence="1">
    <location>
        <begin position="70"/>
        <end position="208"/>
    </location>
</feature>
<dbReference type="InterPro" id="IPR016181">
    <property type="entry name" value="Acyl_CoA_acyltransferase"/>
</dbReference>
<dbReference type="Pfam" id="PF00583">
    <property type="entry name" value="Acetyltransf_1"/>
    <property type="match status" value="1"/>
</dbReference>
<gene>
    <name evidence="2" type="ORF">ACIBG2_23860</name>
</gene>
<organism evidence="2 3">
    <name type="scientific">Nonomuraea typhae</name>
    <dbReference type="NCBI Taxonomy" id="2603600"/>
    <lineage>
        <taxon>Bacteria</taxon>
        <taxon>Bacillati</taxon>
        <taxon>Actinomycetota</taxon>
        <taxon>Actinomycetes</taxon>
        <taxon>Streptosporangiales</taxon>
        <taxon>Streptosporangiaceae</taxon>
        <taxon>Nonomuraea</taxon>
    </lineage>
</organism>
<comment type="caution">
    <text evidence="2">The sequence shown here is derived from an EMBL/GenBank/DDBJ whole genome shotgun (WGS) entry which is preliminary data.</text>
</comment>
<dbReference type="Proteomes" id="UP001612741">
    <property type="component" value="Unassembled WGS sequence"/>
</dbReference>
<dbReference type="GO" id="GO:0016746">
    <property type="term" value="F:acyltransferase activity"/>
    <property type="evidence" value="ECO:0007669"/>
    <property type="project" value="UniProtKB-KW"/>
</dbReference>
<dbReference type="RefSeq" id="WP_397084328.1">
    <property type="nucleotide sequence ID" value="NZ_JBITGY010000006.1"/>
</dbReference>
<dbReference type="InterPro" id="IPR000182">
    <property type="entry name" value="GNAT_dom"/>
</dbReference>
<dbReference type="PROSITE" id="PS51186">
    <property type="entry name" value="GNAT"/>
    <property type="match status" value="1"/>
</dbReference>
<evidence type="ECO:0000313" key="3">
    <source>
        <dbReference type="Proteomes" id="UP001612741"/>
    </source>
</evidence>
<evidence type="ECO:0000259" key="1">
    <source>
        <dbReference type="PROSITE" id="PS51186"/>
    </source>
</evidence>
<evidence type="ECO:0000313" key="2">
    <source>
        <dbReference type="EMBL" id="MFI6500435.1"/>
    </source>
</evidence>
<accession>A0ABW7YXY8</accession>
<keyword evidence="2" id="KW-0012">Acyltransferase</keyword>
<dbReference type="EC" id="2.3.-.-" evidence="2"/>
<proteinExistence type="predicted"/>
<sequence>METLKDLLDGVAAGNLPAPDGSVDLFPQPSSRDLGVLGFTAHAVVFADLHPVWLRARLSEGDLSAPLNPPFLRALERKTGRRVDNVDVLFLAHPLPGEPDVPLAEVTRRAHPRVARAHRHRDDVRAWGCEGGLLVLGRGLAGRWEVAVEVAPEHRGRGLGRILAQAARHLAPEPLWAQIAPANAASVRAFTAAGFATVGAEALLPPAD</sequence>
<keyword evidence="3" id="KW-1185">Reference proteome</keyword>
<protein>
    <submittedName>
        <fullName evidence="2">GNAT family N-acetyltransferase</fullName>
        <ecNumber evidence="2">2.3.-.-</ecNumber>
    </submittedName>
</protein>
<name>A0ABW7YXY8_9ACTN</name>
<reference evidence="2 3" key="1">
    <citation type="submission" date="2024-10" db="EMBL/GenBank/DDBJ databases">
        <title>The Natural Products Discovery Center: Release of the First 8490 Sequenced Strains for Exploring Actinobacteria Biosynthetic Diversity.</title>
        <authorList>
            <person name="Kalkreuter E."/>
            <person name="Kautsar S.A."/>
            <person name="Yang D."/>
            <person name="Bader C.D."/>
            <person name="Teijaro C.N."/>
            <person name="Fluegel L."/>
            <person name="Davis C.M."/>
            <person name="Simpson J.R."/>
            <person name="Lauterbach L."/>
            <person name="Steele A.D."/>
            <person name="Gui C."/>
            <person name="Meng S."/>
            <person name="Li G."/>
            <person name="Viehrig K."/>
            <person name="Ye F."/>
            <person name="Su P."/>
            <person name="Kiefer A.F."/>
            <person name="Nichols A."/>
            <person name="Cepeda A.J."/>
            <person name="Yan W."/>
            <person name="Fan B."/>
            <person name="Jiang Y."/>
            <person name="Adhikari A."/>
            <person name="Zheng C.-J."/>
            <person name="Schuster L."/>
            <person name="Cowan T.M."/>
            <person name="Smanski M.J."/>
            <person name="Chevrette M.G."/>
            <person name="De Carvalho L.P.S."/>
            <person name="Shen B."/>
        </authorList>
    </citation>
    <scope>NUCLEOTIDE SEQUENCE [LARGE SCALE GENOMIC DNA]</scope>
    <source>
        <strain evidence="2 3">NPDC050545</strain>
    </source>
</reference>
<dbReference type="Gene3D" id="3.40.630.30">
    <property type="match status" value="1"/>
</dbReference>